<feature type="compositionally biased region" description="Low complexity" evidence="1">
    <location>
        <begin position="1"/>
        <end position="31"/>
    </location>
</feature>
<protein>
    <submittedName>
        <fullName evidence="2">Uncharacterized protein</fullName>
    </submittedName>
</protein>
<accession>F4R7P4</accession>
<dbReference type="HOGENOM" id="CLU_1971017_0_0_1"/>
<sequence>MSFQVQLDQTRQQLYQSQTQPNQSQPDPNQNKLDLTREKSIQANGDQVIQNKESNRVLTQAEAVAKGIQPGQRLQTPRQGAIGKNTKRGSKGSNRNPKSLCGVGIPKRGRRPIGIKKAKGIGKRMDG</sequence>
<dbReference type="Proteomes" id="UP000001072">
    <property type="component" value="Unassembled WGS sequence"/>
</dbReference>
<dbReference type="AlphaFoldDB" id="F4R7P4"/>
<dbReference type="InParanoid" id="F4R7P4"/>
<feature type="compositionally biased region" description="Polar residues" evidence="1">
    <location>
        <begin position="41"/>
        <end position="58"/>
    </location>
</feature>
<keyword evidence="3" id="KW-1185">Reference proteome</keyword>
<dbReference type="EMBL" id="GL883092">
    <property type="protein sequence ID" value="EGG11749.1"/>
    <property type="molecule type" value="Genomic_DNA"/>
</dbReference>
<name>F4R7P4_MELLP</name>
<dbReference type="GeneID" id="18921613"/>
<evidence type="ECO:0000313" key="3">
    <source>
        <dbReference type="Proteomes" id="UP000001072"/>
    </source>
</evidence>
<dbReference type="KEGG" id="mlr:MELLADRAFT_102253"/>
<proteinExistence type="predicted"/>
<gene>
    <name evidence="2" type="ORF">MELLADRAFT_102253</name>
</gene>
<dbReference type="VEuPathDB" id="FungiDB:MELLADRAFT_102253"/>
<evidence type="ECO:0000256" key="1">
    <source>
        <dbReference type="SAM" id="MobiDB-lite"/>
    </source>
</evidence>
<feature type="region of interest" description="Disordered" evidence="1">
    <location>
        <begin position="1"/>
        <end position="127"/>
    </location>
</feature>
<dbReference type="RefSeq" id="XP_007405384.1">
    <property type="nucleotide sequence ID" value="XM_007405322.1"/>
</dbReference>
<evidence type="ECO:0000313" key="2">
    <source>
        <dbReference type="EMBL" id="EGG11749.1"/>
    </source>
</evidence>
<feature type="compositionally biased region" description="Basic residues" evidence="1">
    <location>
        <begin position="107"/>
        <end position="127"/>
    </location>
</feature>
<organism evidence="3">
    <name type="scientific">Melampsora larici-populina (strain 98AG31 / pathotype 3-4-7)</name>
    <name type="common">Poplar leaf rust fungus</name>
    <dbReference type="NCBI Taxonomy" id="747676"/>
    <lineage>
        <taxon>Eukaryota</taxon>
        <taxon>Fungi</taxon>
        <taxon>Dikarya</taxon>
        <taxon>Basidiomycota</taxon>
        <taxon>Pucciniomycotina</taxon>
        <taxon>Pucciniomycetes</taxon>
        <taxon>Pucciniales</taxon>
        <taxon>Melampsoraceae</taxon>
        <taxon>Melampsora</taxon>
    </lineage>
</organism>
<reference evidence="3" key="1">
    <citation type="journal article" date="2011" name="Proc. Natl. Acad. Sci. U.S.A.">
        <title>Obligate biotrophy features unraveled by the genomic analysis of rust fungi.</title>
        <authorList>
            <person name="Duplessis S."/>
            <person name="Cuomo C.A."/>
            <person name="Lin Y.-C."/>
            <person name="Aerts A."/>
            <person name="Tisserant E."/>
            <person name="Veneault-Fourrey C."/>
            <person name="Joly D.L."/>
            <person name="Hacquard S."/>
            <person name="Amselem J."/>
            <person name="Cantarel B.L."/>
            <person name="Chiu R."/>
            <person name="Coutinho P.M."/>
            <person name="Feau N."/>
            <person name="Field M."/>
            <person name="Frey P."/>
            <person name="Gelhaye E."/>
            <person name="Goldberg J."/>
            <person name="Grabherr M.G."/>
            <person name="Kodira C.D."/>
            <person name="Kohler A."/>
            <person name="Kuees U."/>
            <person name="Lindquist E.A."/>
            <person name="Lucas S.M."/>
            <person name="Mago R."/>
            <person name="Mauceli E."/>
            <person name="Morin E."/>
            <person name="Murat C."/>
            <person name="Pangilinan J.L."/>
            <person name="Park R."/>
            <person name="Pearson M."/>
            <person name="Quesneville H."/>
            <person name="Rouhier N."/>
            <person name="Sakthikumar S."/>
            <person name="Salamov A.A."/>
            <person name="Schmutz J."/>
            <person name="Selles B."/>
            <person name="Shapiro H."/>
            <person name="Tanguay P."/>
            <person name="Tuskan G.A."/>
            <person name="Henrissat B."/>
            <person name="Van de Peer Y."/>
            <person name="Rouze P."/>
            <person name="Ellis J.G."/>
            <person name="Dodds P.N."/>
            <person name="Schein J.E."/>
            <person name="Zhong S."/>
            <person name="Hamelin R.C."/>
            <person name="Grigoriev I.V."/>
            <person name="Szabo L.J."/>
            <person name="Martin F."/>
        </authorList>
    </citation>
    <scope>NUCLEOTIDE SEQUENCE [LARGE SCALE GENOMIC DNA]</scope>
    <source>
        <strain evidence="3">98AG31 / pathotype 3-4-7</strain>
    </source>
</reference>